<accession>A0A2Z7ASU1</accession>
<reference evidence="1 2" key="1">
    <citation type="journal article" date="2015" name="Proc. Natl. Acad. Sci. U.S.A.">
        <title>The resurrection genome of Boea hygrometrica: A blueprint for survival of dehydration.</title>
        <authorList>
            <person name="Xiao L."/>
            <person name="Yang G."/>
            <person name="Zhang L."/>
            <person name="Yang X."/>
            <person name="Zhao S."/>
            <person name="Ji Z."/>
            <person name="Zhou Q."/>
            <person name="Hu M."/>
            <person name="Wang Y."/>
            <person name="Chen M."/>
            <person name="Xu Y."/>
            <person name="Jin H."/>
            <person name="Xiao X."/>
            <person name="Hu G."/>
            <person name="Bao F."/>
            <person name="Hu Y."/>
            <person name="Wan P."/>
            <person name="Li L."/>
            <person name="Deng X."/>
            <person name="Kuang T."/>
            <person name="Xiang C."/>
            <person name="Zhu J.K."/>
            <person name="Oliver M.J."/>
            <person name="He Y."/>
        </authorList>
    </citation>
    <scope>NUCLEOTIDE SEQUENCE [LARGE SCALE GENOMIC DNA]</scope>
    <source>
        <strain evidence="2">cv. XS01</strain>
    </source>
</reference>
<organism evidence="1 2">
    <name type="scientific">Dorcoceras hygrometricum</name>
    <dbReference type="NCBI Taxonomy" id="472368"/>
    <lineage>
        <taxon>Eukaryota</taxon>
        <taxon>Viridiplantae</taxon>
        <taxon>Streptophyta</taxon>
        <taxon>Embryophyta</taxon>
        <taxon>Tracheophyta</taxon>
        <taxon>Spermatophyta</taxon>
        <taxon>Magnoliopsida</taxon>
        <taxon>eudicotyledons</taxon>
        <taxon>Gunneridae</taxon>
        <taxon>Pentapetalae</taxon>
        <taxon>asterids</taxon>
        <taxon>lamiids</taxon>
        <taxon>Lamiales</taxon>
        <taxon>Gesneriaceae</taxon>
        <taxon>Didymocarpoideae</taxon>
        <taxon>Trichosporeae</taxon>
        <taxon>Loxocarpinae</taxon>
        <taxon>Dorcoceras</taxon>
    </lineage>
</organism>
<proteinExistence type="predicted"/>
<protein>
    <submittedName>
        <fullName evidence="1">Uncharacterized protein</fullName>
    </submittedName>
</protein>
<sequence length="52" mass="6112">MLKEDFTVKYVFPSPNWTLIKHLHPYKGILLHRPSNKDTLMHSATYGNPNLF</sequence>
<name>A0A2Z7ASU1_9LAMI</name>
<dbReference type="Proteomes" id="UP000250235">
    <property type="component" value="Unassembled WGS sequence"/>
</dbReference>
<evidence type="ECO:0000313" key="2">
    <source>
        <dbReference type="Proteomes" id="UP000250235"/>
    </source>
</evidence>
<dbReference type="AlphaFoldDB" id="A0A2Z7ASU1"/>
<dbReference type="EMBL" id="KV012617">
    <property type="protein sequence ID" value="KZV24543.1"/>
    <property type="molecule type" value="Genomic_DNA"/>
</dbReference>
<keyword evidence="2" id="KW-1185">Reference proteome</keyword>
<evidence type="ECO:0000313" key="1">
    <source>
        <dbReference type="EMBL" id="KZV24543.1"/>
    </source>
</evidence>
<gene>
    <name evidence="1" type="ORF">F511_40429</name>
</gene>